<organism evidence="1">
    <name type="scientific">Faucicola osloensis</name>
    <name type="common">Moraxella osloensis</name>
    <dbReference type="NCBI Taxonomy" id="34062"/>
    <lineage>
        <taxon>Bacteria</taxon>
        <taxon>Pseudomonadati</taxon>
        <taxon>Pseudomonadota</taxon>
        <taxon>Gammaproteobacteria</taxon>
        <taxon>Moraxellales</taxon>
        <taxon>Moraxellaceae</taxon>
        <taxon>Faucicola</taxon>
    </lineage>
</organism>
<reference evidence="1" key="1">
    <citation type="submission" date="2017-11" db="EMBL/GenBank/DDBJ databases">
        <title>Complete Genome Sequence from Moraxella oslensis YHS isolated from human skin.</title>
        <authorList>
            <person name="Lee K."/>
            <person name="Lim J.Y."/>
            <person name="Hwang I."/>
        </authorList>
    </citation>
    <scope>NUCLEOTIDE SEQUENCE</scope>
    <source>
        <strain evidence="1">YHS</strain>
    </source>
</reference>
<dbReference type="EMBL" id="CP024176">
    <property type="protein sequence ID" value="ATQ83658.1"/>
    <property type="molecule type" value="Genomic_DNA"/>
</dbReference>
<gene>
    <name evidence="1" type="ORF">YHS_07370</name>
</gene>
<protein>
    <submittedName>
        <fullName evidence="1">Uncharacterized protein</fullName>
    </submittedName>
</protein>
<evidence type="ECO:0000313" key="1">
    <source>
        <dbReference type="EMBL" id="ATQ83658.1"/>
    </source>
</evidence>
<name>A0A2D2E320_FAUOS</name>
<accession>A0A2D2E320</accession>
<dbReference type="AlphaFoldDB" id="A0A2D2E320"/>
<proteinExistence type="predicted"/>
<sequence length="153" mass="16998">MDLMNISLIGILTSLAMVGTLPDDSKTQQQVAQVSTHILPNIAGQWQLRLDKTDAAQPNCQERYNFGRDQQFIGSSGQEFTYGKYLYADTGDGLPALAIQTQYDNNATDCSGNRVDQTGDILVAYVKQQGEQMQWCKDSKGTRCDMILQRVLP</sequence>